<organism evidence="10 11">
    <name type="scientific">Pseudoxanthomonas japonensis</name>
    <dbReference type="NCBI Taxonomy" id="69284"/>
    <lineage>
        <taxon>Bacteria</taxon>
        <taxon>Pseudomonadati</taxon>
        <taxon>Pseudomonadota</taxon>
        <taxon>Gammaproteobacteria</taxon>
        <taxon>Lysobacterales</taxon>
        <taxon>Lysobacteraceae</taxon>
        <taxon>Pseudoxanthomonas</taxon>
    </lineage>
</organism>
<evidence type="ECO:0000256" key="7">
    <source>
        <dbReference type="ARBA" id="ARBA00023136"/>
    </source>
</evidence>
<feature type="transmembrane region" description="Helical" evidence="8">
    <location>
        <begin position="154"/>
        <end position="182"/>
    </location>
</feature>
<accession>A0ABQ6ZLF2</accession>
<evidence type="ECO:0000256" key="4">
    <source>
        <dbReference type="ARBA" id="ARBA00022679"/>
    </source>
</evidence>
<name>A0ABQ6ZLF2_9GAMM</name>
<feature type="transmembrane region" description="Helical" evidence="8">
    <location>
        <begin position="194"/>
        <end position="216"/>
    </location>
</feature>
<protein>
    <recommendedName>
        <fullName evidence="9">Glycosyltransferase RgtA/B/C/D-like domain-containing protein</fullName>
    </recommendedName>
</protein>
<keyword evidence="3" id="KW-0328">Glycosyltransferase</keyword>
<keyword evidence="11" id="KW-1185">Reference proteome</keyword>
<feature type="transmembrane region" description="Helical" evidence="8">
    <location>
        <begin position="236"/>
        <end position="260"/>
    </location>
</feature>
<evidence type="ECO:0000259" key="9">
    <source>
        <dbReference type="Pfam" id="PF13231"/>
    </source>
</evidence>
<keyword evidence="6 8" id="KW-1133">Transmembrane helix</keyword>
<comment type="subcellular location">
    <subcellularLocation>
        <location evidence="1">Cell membrane</location>
        <topology evidence="1">Multi-pass membrane protein</topology>
    </subcellularLocation>
</comment>
<evidence type="ECO:0000256" key="1">
    <source>
        <dbReference type="ARBA" id="ARBA00004651"/>
    </source>
</evidence>
<evidence type="ECO:0000313" key="11">
    <source>
        <dbReference type="Proteomes" id="UP000781710"/>
    </source>
</evidence>
<evidence type="ECO:0000256" key="5">
    <source>
        <dbReference type="ARBA" id="ARBA00022692"/>
    </source>
</evidence>
<keyword evidence="7 8" id="KW-0472">Membrane</keyword>
<keyword evidence="2" id="KW-1003">Cell membrane</keyword>
<keyword evidence="5 8" id="KW-0812">Transmembrane</keyword>
<dbReference type="EMBL" id="PDWW01000002">
    <property type="protein sequence ID" value="KAF1727036.1"/>
    <property type="molecule type" value="Genomic_DNA"/>
</dbReference>
<feature type="transmembrane region" description="Helical" evidence="8">
    <location>
        <begin position="272"/>
        <end position="294"/>
    </location>
</feature>
<evidence type="ECO:0000256" key="6">
    <source>
        <dbReference type="ARBA" id="ARBA00022989"/>
    </source>
</evidence>
<reference evidence="10 11" key="1">
    <citation type="submission" date="2017-10" db="EMBL/GenBank/DDBJ databases">
        <title>Whole genome sequencing of members of genus Pseudoxanthomonas.</title>
        <authorList>
            <person name="Kumar S."/>
            <person name="Bansal K."/>
            <person name="Kaur A."/>
            <person name="Patil P."/>
            <person name="Sharma S."/>
            <person name="Patil P.B."/>
        </authorList>
    </citation>
    <scope>NUCLEOTIDE SEQUENCE [LARGE SCALE GENOMIC DNA]</scope>
    <source>
        <strain evidence="10 11">DSM 17109</strain>
    </source>
</reference>
<feature type="transmembrane region" description="Helical" evidence="8">
    <location>
        <begin position="331"/>
        <end position="353"/>
    </location>
</feature>
<keyword evidence="4" id="KW-0808">Transferase</keyword>
<dbReference type="Proteomes" id="UP000781710">
    <property type="component" value="Unassembled WGS sequence"/>
</dbReference>
<feature type="transmembrane region" description="Helical" evidence="8">
    <location>
        <begin position="101"/>
        <end position="123"/>
    </location>
</feature>
<feature type="transmembrane region" description="Helical" evidence="8">
    <location>
        <begin position="12"/>
        <end position="33"/>
    </location>
</feature>
<gene>
    <name evidence="10" type="ORF">CSC78_02815</name>
</gene>
<dbReference type="PANTHER" id="PTHR33908">
    <property type="entry name" value="MANNOSYLTRANSFERASE YKCB-RELATED"/>
    <property type="match status" value="1"/>
</dbReference>
<dbReference type="Pfam" id="PF13231">
    <property type="entry name" value="PMT_2"/>
    <property type="match status" value="1"/>
</dbReference>
<feature type="transmembrane region" description="Helical" evidence="8">
    <location>
        <begin position="72"/>
        <end position="89"/>
    </location>
</feature>
<proteinExistence type="predicted"/>
<feature type="domain" description="Glycosyltransferase RgtA/B/C/D-like" evidence="9">
    <location>
        <begin position="53"/>
        <end position="211"/>
    </location>
</feature>
<dbReference type="InterPro" id="IPR038731">
    <property type="entry name" value="RgtA/B/C-like"/>
</dbReference>
<evidence type="ECO:0000256" key="8">
    <source>
        <dbReference type="SAM" id="Phobius"/>
    </source>
</evidence>
<evidence type="ECO:0000256" key="3">
    <source>
        <dbReference type="ARBA" id="ARBA00022676"/>
    </source>
</evidence>
<sequence length="613" mass="66711">MDEEQRARRWFLAVWAIVTVVKIAIAARLPLFVDEAFYWQEGRHLAAAYSDLPGLTAWLTRLGTDIGGHQVLAVRAPFLLMAALLPWLVARSAAHWFGAAVGWQAALLVVLMPLSGTLGLLALPDVPMALATVLCADAGARLLREVDAMSATELAIGLMLGALSHYRFIGVIGVGLLALLWLPEGRKVLRDPRVWVALAVGVLAWAPLLAWNLEYADAGLRFQLLDRHPWSFHGDGFRFVVVQAAMATPLLFWAMLVVCLRGIRSDGSADAAWRYFALLGAVSTLGFFVLGFFADNERVSFHWPLPGYLALLVVVPLLLREWSPARRRATWGLAALGAVLMLGYYVAVSLPGLRLQVAGSKYYPENFAGWSALATEVRDVQAALPEGTVLLADNFKTGAELGFALGEADIPVLDHPLNRKHGRAPQLQLWGLHHDGARDVPTLLVVGATDVKFSALLAHYQQLCRIVGPLPPPRVVNIDHGARRFLLFALPAEREQGECITPVVANIDVPAAGARVDRRFRVGGWAVKDVVGVAKVEVLLDGRVVVVASDAGANEWLRGFLKDASRDPRMPRVQFTAEVDAGAVPTGRHWLGLRVTGGDGSVETWAEQPVEIR</sequence>
<feature type="transmembrane region" description="Helical" evidence="8">
    <location>
        <begin position="300"/>
        <end position="319"/>
    </location>
</feature>
<evidence type="ECO:0000313" key="10">
    <source>
        <dbReference type="EMBL" id="KAF1727036.1"/>
    </source>
</evidence>
<dbReference type="PANTHER" id="PTHR33908:SF11">
    <property type="entry name" value="MEMBRANE PROTEIN"/>
    <property type="match status" value="1"/>
</dbReference>
<dbReference type="InterPro" id="IPR050297">
    <property type="entry name" value="LipidA_mod_glycosyltrf_83"/>
</dbReference>
<dbReference type="RefSeq" id="WP_162336386.1">
    <property type="nucleotide sequence ID" value="NZ_JBHSRQ010000004.1"/>
</dbReference>
<evidence type="ECO:0000256" key="2">
    <source>
        <dbReference type="ARBA" id="ARBA00022475"/>
    </source>
</evidence>
<comment type="caution">
    <text evidence="10">The sequence shown here is derived from an EMBL/GenBank/DDBJ whole genome shotgun (WGS) entry which is preliminary data.</text>
</comment>